<dbReference type="InterPro" id="IPR002227">
    <property type="entry name" value="Tyrosinase_Cu-bd"/>
</dbReference>
<dbReference type="PROSITE" id="PS00498">
    <property type="entry name" value="TYROSINASE_2"/>
    <property type="match status" value="1"/>
</dbReference>
<dbReference type="InterPro" id="IPR008922">
    <property type="entry name" value="Di-copper_centre_dom_sf"/>
</dbReference>
<comment type="caution">
    <text evidence="7">The sequence shown here is derived from an EMBL/GenBank/DDBJ whole genome shotgun (WGS) entry which is preliminary data.</text>
</comment>
<keyword evidence="3" id="KW-0186">Copper</keyword>
<accession>A0ABR4I3Y8</accession>
<gene>
    <name evidence="7" type="ORF">BJX63DRAFT_441162</name>
</gene>
<feature type="signal peptide" evidence="4">
    <location>
        <begin position="1"/>
        <end position="16"/>
    </location>
</feature>
<feature type="chain" id="PRO_5046894779" description="Tyrosinase copper-binding domain-containing protein" evidence="4">
    <location>
        <begin position="17"/>
        <end position="341"/>
    </location>
</feature>
<dbReference type="PROSITE" id="PS00497">
    <property type="entry name" value="TYROSINASE_1"/>
    <property type="match status" value="1"/>
</dbReference>
<evidence type="ECO:0000256" key="2">
    <source>
        <dbReference type="ARBA" id="ARBA00023002"/>
    </source>
</evidence>
<evidence type="ECO:0000256" key="1">
    <source>
        <dbReference type="ARBA" id="ARBA00022723"/>
    </source>
</evidence>
<dbReference type="PANTHER" id="PTHR11474:SF125">
    <property type="entry name" value="N-ACETYL-6-HYDROXYTRYPTOPHAN OXIDASE IVOB-RELATED"/>
    <property type="match status" value="1"/>
</dbReference>
<keyword evidence="8" id="KW-1185">Reference proteome</keyword>
<dbReference type="PRINTS" id="PR00092">
    <property type="entry name" value="TYROSINASE"/>
</dbReference>
<evidence type="ECO:0000259" key="6">
    <source>
        <dbReference type="PROSITE" id="PS00498"/>
    </source>
</evidence>
<keyword evidence="4" id="KW-0732">Signal</keyword>
<organism evidence="7 8">
    <name type="scientific">Aspergillus granulosus</name>
    <dbReference type="NCBI Taxonomy" id="176169"/>
    <lineage>
        <taxon>Eukaryota</taxon>
        <taxon>Fungi</taxon>
        <taxon>Dikarya</taxon>
        <taxon>Ascomycota</taxon>
        <taxon>Pezizomycotina</taxon>
        <taxon>Eurotiomycetes</taxon>
        <taxon>Eurotiomycetidae</taxon>
        <taxon>Eurotiales</taxon>
        <taxon>Aspergillaceae</taxon>
        <taxon>Aspergillus</taxon>
        <taxon>Aspergillus subgen. Nidulantes</taxon>
    </lineage>
</organism>
<sequence>MHLSPLLPLLIPLAVAVPQQPYLTNSECTTSNALQRKEWSTLSDDERIAYTDAVTCLMNEPSIYPRDAVPASTSFYTDFAASHANISLSIHQTGTFLSWHREFLSIFEYALHDCGYPRNSGIPYWDWPLYISQPLTDSPLFDDRPPPLAEMAPPSLVVLSLPTGSGGGCVLTDPFANTTVSLGPFPPEYIVTGLPENWTAPNPHYLTRDLNNYTLELFANGTRVQSLLEADNIEDFQFAFNPIHSGGHFSIGGQMADFYVSPLDPTFWLHHAQIDRLWAIWQDEDERRRDTYNGTSTFLDPVGGTPEVDGETVITFVPLGDEITLDEAKDPMRGRYCYQYV</sequence>
<evidence type="ECO:0000256" key="3">
    <source>
        <dbReference type="ARBA" id="ARBA00023008"/>
    </source>
</evidence>
<name>A0ABR4I3Y8_9EURO</name>
<evidence type="ECO:0000256" key="4">
    <source>
        <dbReference type="SAM" id="SignalP"/>
    </source>
</evidence>
<keyword evidence="1" id="KW-0479">Metal-binding</keyword>
<dbReference type="InterPro" id="IPR050316">
    <property type="entry name" value="Tyrosinase/Hemocyanin"/>
</dbReference>
<proteinExistence type="predicted"/>
<feature type="domain" description="Tyrosinase copper-binding" evidence="5">
    <location>
        <begin position="91"/>
        <end position="108"/>
    </location>
</feature>
<dbReference type="Pfam" id="PF00264">
    <property type="entry name" value="Tyrosinase"/>
    <property type="match status" value="1"/>
</dbReference>
<keyword evidence="2" id="KW-0560">Oxidoreductase</keyword>
<protein>
    <recommendedName>
        <fullName evidence="5 6">Tyrosinase copper-binding domain-containing protein</fullName>
    </recommendedName>
</protein>
<dbReference type="Proteomes" id="UP001610334">
    <property type="component" value="Unassembled WGS sequence"/>
</dbReference>
<reference evidence="7 8" key="1">
    <citation type="submission" date="2024-07" db="EMBL/GenBank/DDBJ databases">
        <title>Section-level genome sequencing and comparative genomics of Aspergillus sections Usti and Cavernicolus.</title>
        <authorList>
            <consortium name="Lawrence Berkeley National Laboratory"/>
            <person name="Nybo J.L."/>
            <person name="Vesth T.C."/>
            <person name="Theobald S."/>
            <person name="Frisvad J.C."/>
            <person name="Larsen T.O."/>
            <person name="Kjaerboelling I."/>
            <person name="Rothschild-Mancinelli K."/>
            <person name="Lyhne E.K."/>
            <person name="Kogle M.E."/>
            <person name="Barry K."/>
            <person name="Clum A."/>
            <person name="Na H."/>
            <person name="Ledsgaard L."/>
            <person name="Lin J."/>
            <person name="Lipzen A."/>
            <person name="Kuo A."/>
            <person name="Riley R."/>
            <person name="Mondo S."/>
            <person name="Labutti K."/>
            <person name="Haridas S."/>
            <person name="Pangalinan J."/>
            <person name="Salamov A.A."/>
            <person name="Simmons B.A."/>
            <person name="Magnuson J.K."/>
            <person name="Chen J."/>
            <person name="Drula E."/>
            <person name="Henrissat B."/>
            <person name="Wiebenga A."/>
            <person name="Lubbers R.J."/>
            <person name="Gomes A.C."/>
            <person name="Makela M.R."/>
            <person name="Stajich J."/>
            <person name="Grigoriev I.V."/>
            <person name="Mortensen U.H."/>
            <person name="De Vries R.P."/>
            <person name="Baker S.E."/>
            <person name="Andersen M.R."/>
        </authorList>
    </citation>
    <scope>NUCLEOTIDE SEQUENCE [LARGE SCALE GENOMIC DNA]</scope>
    <source>
        <strain evidence="7 8">CBS 588.65</strain>
    </source>
</reference>
<feature type="domain" description="Tyrosinase copper-binding" evidence="6">
    <location>
        <begin position="264"/>
        <end position="275"/>
    </location>
</feature>
<evidence type="ECO:0000313" key="8">
    <source>
        <dbReference type="Proteomes" id="UP001610334"/>
    </source>
</evidence>
<dbReference type="EMBL" id="JBFXLT010000002">
    <property type="protein sequence ID" value="KAL2822469.1"/>
    <property type="molecule type" value="Genomic_DNA"/>
</dbReference>
<dbReference type="Gene3D" id="1.10.1280.10">
    <property type="entry name" value="Di-copper center containing domain from catechol oxidase"/>
    <property type="match status" value="1"/>
</dbReference>
<evidence type="ECO:0000313" key="7">
    <source>
        <dbReference type="EMBL" id="KAL2822469.1"/>
    </source>
</evidence>
<dbReference type="PANTHER" id="PTHR11474">
    <property type="entry name" value="TYROSINASE FAMILY MEMBER"/>
    <property type="match status" value="1"/>
</dbReference>
<evidence type="ECO:0000259" key="5">
    <source>
        <dbReference type="PROSITE" id="PS00497"/>
    </source>
</evidence>
<dbReference type="SUPFAM" id="SSF48056">
    <property type="entry name" value="Di-copper centre-containing domain"/>
    <property type="match status" value="1"/>
</dbReference>